<dbReference type="InterPro" id="IPR050114">
    <property type="entry name" value="UPF0173_UPF0282_UlaG_hydrolase"/>
</dbReference>
<reference evidence="1 2" key="1">
    <citation type="journal article" date="2016" name="Nat. Commun.">
        <title>Thousands of microbial genomes shed light on interconnected biogeochemical processes in an aquifer system.</title>
        <authorList>
            <person name="Anantharaman K."/>
            <person name="Brown C.T."/>
            <person name="Hug L.A."/>
            <person name="Sharon I."/>
            <person name="Castelle C.J."/>
            <person name="Probst A.J."/>
            <person name="Thomas B.C."/>
            <person name="Singh A."/>
            <person name="Wilkins M.J."/>
            <person name="Karaoz U."/>
            <person name="Brodie E.L."/>
            <person name="Williams K.H."/>
            <person name="Hubbard S.S."/>
            <person name="Banfield J.F."/>
        </authorList>
    </citation>
    <scope>NUCLEOTIDE SEQUENCE [LARGE SCALE GENOMIC DNA]</scope>
</reference>
<dbReference type="Proteomes" id="UP000177602">
    <property type="component" value="Unassembled WGS sequence"/>
</dbReference>
<dbReference type="Gene3D" id="3.60.15.10">
    <property type="entry name" value="Ribonuclease Z/Hydroxyacylglutathione hydrolase-like"/>
    <property type="match status" value="1"/>
</dbReference>
<dbReference type="Pfam" id="PF13483">
    <property type="entry name" value="Lactamase_B_3"/>
    <property type="match status" value="1"/>
</dbReference>
<comment type="caution">
    <text evidence="1">The sequence shown here is derived from an EMBL/GenBank/DDBJ whole genome shotgun (WGS) entry which is preliminary data.</text>
</comment>
<gene>
    <name evidence="1" type="ORF">A2818_02530</name>
</gene>
<proteinExistence type="predicted"/>
<organism evidence="1 2">
    <name type="scientific">Candidatus Nomurabacteria bacterium RIFCSPHIGHO2_01_FULL_40_12</name>
    <dbReference type="NCBI Taxonomy" id="1801737"/>
    <lineage>
        <taxon>Bacteria</taxon>
        <taxon>Candidatus Nomuraibacteriota</taxon>
    </lineage>
</organism>
<dbReference type="AlphaFoldDB" id="A0A1F6UYR0"/>
<dbReference type="PANTHER" id="PTHR43546:SF3">
    <property type="entry name" value="UPF0173 METAL-DEPENDENT HYDROLASE MJ1163"/>
    <property type="match status" value="1"/>
</dbReference>
<dbReference type="PANTHER" id="PTHR43546">
    <property type="entry name" value="UPF0173 METAL-DEPENDENT HYDROLASE MJ1163-RELATED"/>
    <property type="match status" value="1"/>
</dbReference>
<evidence type="ECO:0000313" key="2">
    <source>
        <dbReference type="Proteomes" id="UP000177602"/>
    </source>
</evidence>
<accession>A0A1F6UYR0</accession>
<name>A0A1F6UYR0_9BACT</name>
<dbReference type="InterPro" id="IPR036866">
    <property type="entry name" value="RibonucZ/Hydroxyglut_hydro"/>
</dbReference>
<evidence type="ECO:0000313" key="1">
    <source>
        <dbReference type="EMBL" id="OGI62414.1"/>
    </source>
</evidence>
<dbReference type="EMBL" id="MFTN01000029">
    <property type="protein sequence ID" value="OGI62414.1"/>
    <property type="molecule type" value="Genomic_DNA"/>
</dbReference>
<dbReference type="SUPFAM" id="SSF56281">
    <property type="entry name" value="Metallo-hydrolase/oxidoreductase"/>
    <property type="match status" value="1"/>
</dbReference>
<sequence>MKKIIFFIIVVVGLIFIVKMSNQDNKQSIASIAGDALGIEPISHASMILNWDNAVIYTDPVGAKMFTNKPAPDIILLTDMHGDHLDLKALEAVVKDKTVIIAPMAVADMLPGTIAGTLLVMKNGERTNQKTSQKINLRNFNVEAIPMYNLPEQADNYHTKGRGNGYVIEKNGTRIYISGDTAGISEMRNLRNVDIAFVAMNLPYTMGVEEAADAVLQFKPKKVYPYHYRTPEGFSDVAKFKEIINSENTAIEVVQLEWYPQPL</sequence>
<keyword evidence="1" id="KW-0378">Hydrolase</keyword>
<protein>
    <submittedName>
        <fullName evidence="1">MBL fold metallo-hydrolase</fullName>
    </submittedName>
</protein>
<dbReference type="GO" id="GO:0016787">
    <property type="term" value="F:hydrolase activity"/>
    <property type="evidence" value="ECO:0007669"/>
    <property type="project" value="UniProtKB-KW"/>
</dbReference>